<reference evidence="1" key="1">
    <citation type="journal article" date="2020" name="Stud. Mycol.">
        <title>101 Dothideomycetes genomes: a test case for predicting lifestyles and emergence of pathogens.</title>
        <authorList>
            <person name="Haridas S."/>
            <person name="Albert R."/>
            <person name="Binder M."/>
            <person name="Bloem J."/>
            <person name="Labutti K."/>
            <person name="Salamov A."/>
            <person name="Andreopoulos B."/>
            <person name="Baker S."/>
            <person name="Barry K."/>
            <person name="Bills G."/>
            <person name="Bluhm B."/>
            <person name="Cannon C."/>
            <person name="Castanera R."/>
            <person name="Culley D."/>
            <person name="Daum C."/>
            <person name="Ezra D."/>
            <person name="Gonzalez J."/>
            <person name="Henrissat B."/>
            <person name="Kuo A."/>
            <person name="Liang C."/>
            <person name="Lipzen A."/>
            <person name="Lutzoni F."/>
            <person name="Magnuson J."/>
            <person name="Mondo S."/>
            <person name="Nolan M."/>
            <person name="Ohm R."/>
            <person name="Pangilinan J."/>
            <person name="Park H.-J."/>
            <person name="Ramirez L."/>
            <person name="Alfaro M."/>
            <person name="Sun H."/>
            <person name="Tritt A."/>
            <person name="Yoshinaga Y."/>
            <person name="Zwiers L.-H."/>
            <person name="Turgeon B."/>
            <person name="Goodwin S."/>
            <person name="Spatafora J."/>
            <person name="Crous P."/>
            <person name="Grigoriev I."/>
        </authorList>
    </citation>
    <scope>NUCLEOTIDE SEQUENCE</scope>
    <source>
        <strain evidence="1">CBS 133067</strain>
    </source>
</reference>
<keyword evidence="2" id="KW-1185">Reference proteome</keyword>
<name>A0A9P4MEX4_9PEZI</name>
<dbReference type="AlphaFoldDB" id="A0A9P4MEX4"/>
<dbReference type="EMBL" id="ML978122">
    <property type="protein sequence ID" value="KAF2103029.1"/>
    <property type="molecule type" value="Genomic_DNA"/>
</dbReference>
<protein>
    <recommendedName>
        <fullName evidence="3">F-box domain-containing protein</fullName>
    </recommendedName>
</protein>
<accession>A0A9P4MEX4</accession>
<sequence length="340" mass="38671">MSSSTSTPSPIASNDSTLLSLPRELRDLIYHHLLHSTSKPPVSEPPPLESFRRFQSTTSWWGIHRFAPLESFPHTHGLLLTCKLLRAETVDAIALATSTKCCVDPGWHWHGYSPSVKDPVYYGPDGRRKEQKERYFGVAHDTHRHDGNDRANALEFEMDVIMHNERRLLPMWTRLPCIPPHAHFPLLRVNFRIFGDRGGKESAWKSSNGYGGSLGDMYFALLDLFLTFLERGPDYLSPPKGFPYQKPITIGNLELNVLKPEVERRPVGGYIYDDGDTRYGMIAPEFVAEGVELGVHVVLGTTEYAEAVVPRVGRVRLCLDGKERYVWDVEEMRRRRAEDA</sequence>
<gene>
    <name evidence="1" type="ORF">NA57DRAFT_72012</name>
</gene>
<dbReference type="OrthoDB" id="2823490at2759"/>
<evidence type="ECO:0000313" key="1">
    <source>
        <dbReference type="EMBL" id="KAF2103029.1"/>
    </source>
</evidence>
<dbReference type="Proteomes" id="UP000799772">
    <property type="component" value="Unassembled WGS sequence"/>
</dbReference>
<proteinExistence type="predicted"/>
<evidence type="ECO:0000313" key="2">
    <source>
        <dbReference type="Proteomes" id="UP000799772"/>
    </source>
</evidence>
<evidence type="ECO:0008006" key="3">
    <source>
        <dbReference type="Google" id="ProtNLM"/>
    </source>
</evidence>
<organism evidence="1 2">
    <name type="scientific">Rhizodiscina lignyota</name>
    <dbReference type="NCBI Taxonomy" id="1504668"/>
    <lineage>
        <taxon>Eukaryota</taxon>
        <taxon>Fungi</taxon>
        <taxon>Dikarya</taxon>
        <taxon>Ascomycota</taxon>
        <taxon>Pezizomycotina</taxon>
        <taxon>Dothideomycetes</taxon>
        <taxon>Pleosporomycetidae</taxon>
        <taxon>Aulographales</taxon>
        <taxon>Rhizodiscinaceae</taxon>
        <taxon>Rhizodiscina</taxon>
    </lineage>
</organism>
<comment type="caution">
    <text evidence="1">The sequence shown here is derived from an EMBL/GenBank/DDBJ whole genome shotgun (WGS) entry which is preliminary data.</text>
</comment>